<dbReference type="Proteomes" id="UP000030528">
    <property type="component" value="Unassembled WGS sequence"/>
</dbReference>
<dbReference type="Pfam" id="PF04740">
    <property type="entry name" value="LXG"/>
    <property type="match status" value="1"/>
</dbReference>
<name>A0A0A5GFG2_9BACI</name>
<accession>A0A0A5GFG2</accession>
<reference evidence="3 4" key="1">
    <citation type="submission" date="2013-08" db="EMBL/GenBank/DDBJ databases">
        <authorList>
            <person name="Huang J."/>
            <person name="Wang G."/>
        </authorList>
    </citation>
    <scope>NUCLEOTIDE SEQUENCE [LARGE SCALE GENOMIC DNA]</scope>
    <source>
        <strain evidence="3 4">JSM 076056</strain>
    </source>
</reference>
<dbReference type="AlphaFoldDB" id="A0A0A5GFG2"/>
<gene>
    <name evidence="3" type="ORF">N781_09075</name>
</gene>
<sequence length="302" mass="33986">MKVLDVSIVIDELDKISNKRESEKEQVLTLKKSMDSFIGLESSLKGSGGNAIRAHFAEMQVPLNILLQQFQDKYIETLGSIKDELFSFESREAFLREDFMTNDVQTGLEKVDKMTTDLIEGINDDYVSISDLVPFERINLTDFSSIVEEGKEHIEDTTKKLIQVDKSCVNLIEDAEATLDQLSSFVTKMQTWTKDGVFLSDQEYKELEKFYNESNVMKEIIENAEDLSDVDDNDNYMNQVANMLEMASKTTGVKDVIKNSLGFAVLSSGMLKVIEDGKGNLIIKASAKWKQGSNGKYVCSAK</sequence>
<comment type="caution">
    <text evidence="3">The sequence shown here is derived from an EMBL/GenBank/DDBJ whole genome shotgun (WGS) entry which is preliminary data.</text>
</comment>
<dbReference type="EMBL" id="AVPE01000019">
    <property type="protein sequence ID" value="KGX89860.1"/>
    <property type="molecule type" value="Genomic_DNA"/>
</dbReference>
<evidence type="ECO:0000259" key="2">
    <source>
        <dbReference type="PROSITE" id="PS51756"/>
    </source>
</evidence>
<evidence type="ECO:0000313" key="4">
    <source>
        <dbReference type="Proteomes" id="UP000030528"/>
    </source>
</evidence>
<dbReference type="InterPro" id="IPR006829">
    <property type="entry name" value="LXG_dom"/>
</dbReference>
<proteinExistence type="inferred from homology"/>
<evidence type="ECO:0000313" key="3">
    <source>
        <dbReference type="EMBL" id="KGX89860.1"/>
    </source>
</evidence>
<dbReference type="PROSITE" id="PS51756">
    <property type="entry name" value="LXG"/>
    <property type="match status" value="1"/>
</dbReference>
<comment type="similarity">
    <text evidence="1">In the N-terminal section; belongs to the LXG family.</text>
</comment>
<keyword evidence="4" id="KW-1185">Reference proteome</keyword>
<protein>
    <recommendedName>
        <fullName evidence="2">LXG domain-containing protein</fullName>
    </recommendedName>
</protein>
<dbReference type="eggNOG" id="COG5444">
    <property type="taxonomic scope" value="Bacteria"/>
</dbReference>
<dbReference type="STRING" id="1385510.GCA_000425205_03507"/>
<evidence type="ECO:0000256" key="1">
    <source>
        <dbReference type="ARBA" id="ARBA00034117"/>
    </source>
</evidence>
<dbReference type="OrthoDB" id="2771469at2"/>
<feature type="domain" description="LXG" evidence="2">
    <location>
        <begin position="1"/>
        <end position="224"/>
    </location>
</feature>
<organism evidence="3 4">
    <name type="scientific">Pontibacillus halophilus JSM 076056 = DSM 19796</name>
    <dbReference type="NCBI Taxonomy" id="1385510"/>
    <lineage>
        <taxon>Bacteria</taxon>
        <taxon>Bacillati</taxon>
        <taxon>Bacillota</taxon>
        <taxon>Bacilli</taxon>
        <taxon>Bacillales</taxon>
        <taxon>Bacillaceae</taxon>
        <taxon>Pontibacillus</taxon>
    </lineage>
</organism>